<evidence type="ECO:0000256" key="10">
    <source>
        <dbReference type="PROSITE-ProRule" id="PRU00560"/>
    </source>
</evidence>
<dbReference type="Pfam" id="PF13361">
    <property type="entry name" value="UvrD_C"/>
    <property type="match status" value="1"/>
</dbReference>
<proteinExistence type="inferred from homology"/>
<evidence type="ECO:0000256" key="1">
    <source>
        <dbReference type="ARBA" id="ARBA00009922"/>
    </source>
</evidence>
<sequence>MKPLSDSLSQGLNPAQREAVQTLRGPLLVLAGAGTGKTRVITVRIANIIRHGTPPSRILGVTFTNKAAKEMRERVGKILGKGAEETPLVTTFHSLGVDILRKEADKLGYKRGFTIYDRGDQEGAARSALRQARIASDQLGPGALLAQISNWKMQGILPKALRSDHADDATRLASIAYRHYDEILVKAGAFDFDDLLFRVEQLFREFPETLETHQRRFDYILVDEYQDTNASQYRMVKFLAGGHGNLCVVGDDDQSIYGWRGAEVKNILGFDRDFPSARVIRLEENYRCCPNILKLANQLIRKNLERHPKVLRPSRVASDQPRFEKYEDEEKEAEMVVRDILSTHSRERRPFSDFAVLFRTNEQARPFETQFRAQNVPYVLVGAFSFFDRREIRDIVAYIKVLANPLDEMSLLRIINTPARGVGPSVVEKLLARAVSAGKSLWEVIPSAIESNTLSSKAATGLRQLVATLDESRRDAQPGRLANAIRDLIERVDYGSELAKQHPAVEDQRSRRESINELLNMLTRHDQGSGDRTLGGFLERITLESQETSAEKDRKRDAVMLITLHGAKGLEFPQVYMVGMEEGLLPHERSLDSTSGIDEERRLAYVGVTRAKDRLTLTRAETRRRFGQRRATQPSRFLPEMFGLPESGPASTGRGGSQGARGRKPSHRPRSAGPRGSR</sequence>
<evidence type="ECO:0000256" key="5">
    <source>
        <dbReference type="ARBA" id="ARBA00022840"/>
    </source>
</evidence>
<dbReference type="Gene3D" id="1.10.10.160">
    <property type="match status" value="1"/>
</dbReference>
<evidence type="ECO:0000256" key="11">
    <source>
        <dbReference type="SAM" id="MobiDB-lite"/>
    </source>
</evidence>
<dbReference type="Pfam" id="PF00580">
    <property type="entry name" value="UvrD-helicase"/>
    <property type="match status" value="1"/>
</dbReference>
<evidence type="ECO:0000256" key="7">
    <source>
        <dbReference type="ARBA" id="ARBA00034617"/>
    </source>
</evidence>
<evidence type="ECO:0000256" key="2">
    <source>
        <dbReference type="ARBA" id="ARBA00022741"/>
    </source>
</evidence>
<dbReference type="EC" id="5.6.2.4" evidence="8"/>
<dbReference type="GO" id="GO:0016887">
    <property type="term" value="F:ATP hydrolysis activity"/>
    <property type="evidence" value="ECO:0007669"/>
    <property type="project" value="RHEA"/>
</dbReference>
<feature type="domain" description="UvrD-like helicase C-terminal" evidence="13">
    <location>
        <begin position="290"/>
        <end position="569"/>
    </location>
</feature>
<dbReference type="OrthoDB" id="9810135at2"/>
<dbReference type="PROSITE" id="PS51217">
    <property type="entry name" value="UVRD_HELICASE_CTER"/>
    <property type="match status" value="1"/>
</dbReference>
<gene>
    <name evidence="14" type="primary">pcrA_2</name>
    <name evidence="14" type="ORF">Pan216_55580</name>
</gene>
<dbReference type="EMBL" id="CP036279">
    <property type="protein sequence ID" value="QDU64667.1"/>
    <property type="molecule type" value="Genomic_DNA"/>
</dbReference>
<dbReference type="KEGG" id="knv:Pan216_55580"/>
<dbReference type="Gene3D" id="3.40.50.300">
    <property type="entry name" value="P-loop containing nucleotide triphosphate hydrolases"/>
    <property type="match status" value="2"/>
</dbReference>
<dbReference type="InterPro" id="IPR027417">
    <property type="entry name" value="P-loop_NTPase"/>
</dbReference>
<evidence type="ECO:0000256" key="9">
    <source>
        <dbReference type="ARBA" id="ARBA00048988"/>
    </source>
</evidence>
<dbReference type="InterPro" id="IPR014016">
    <property type="entry name" value="UvrD-like_ATP-bd"/>
</dbReference>
<evidence type="ECO:0000256" key="3">
    <source>
        <dbReference type="ARBA" id="ARBA00022801"/>
    </source>
</evidence>
<dbReference type="SUPFAM" id="SSF52540">
    <property type="entry name" value="P-loop containing nucleoside triphosphate hydrolases"/>
    <property type="match status" value="1"/>
</dbReference>
<comment type="catalytic activity">
    <reaction evidence="7">
        <text>Couples ATP hydrolysis with the unwinding of duplex DNA by translocating in the 3'-5' direction.</text>
        <dbReference type="EC" id="5.6.2.4"/>
    </reaction>
</comment>
<reference evidence="14 15" key="1">
    <citation type="submission" date="2019-02" db="EMBL/GenBank/DDBJ databases">
        <title>Deep-cultivation of Planctomycetes and their phenomic and genomic characterization uncovers novel biology.</title>
        <authorList>
            <person name="Wiegand S."/>
            <person name="Jogler M."/>
            <person name="Boedeker C."/>
            <person name="Pinto D."/>
            <person name="Vollmers J."/>
            <person name="Rivas-Marin E."/>
            <person name="Kohn T."/>
            <person name="Peeters S.H."/>
            <person name="Heuer A."/>
            <person name="Rast P."/>
            <person name="Oberbeckmann S."/>
            <person name="Bunk B."/>
            <person name="Jeske O."/>
            <person name="Meyerdierks A."/>
            <person name="Storesund J.E."/>
            <person name="Kallscheuer N."/>
            <person name="Luecker S."/>
            <person name="Lage O.M."/>
            <person name="Pohl T."/>
            <person name="Merkel B.J."/>
            <person name="Hornburger P."/>
            <person name="Mueller R.-W."/>
            <person name="Bruemmer F."/>
            <person name="Labrenz M."/>
            <person name="Spormann A.M."/>
            <person name="Op den Camp H."/>
            <person name="Overmann J."/>
            <person name="Amann R."/>
            <person name="Jetten M.S.M."/>
            <person name="Mascher T."/>
            <person name="Medema M.H."/>
            <person name="Devos D.P."/>
            <person name="Kaster A.-K."/>
            <person name="Ovreas L."/>
            <person name="Rohde M."/>
            <person name="Galperin M.Y."/>
            <person name="Jogler C."/>
        </authorList>
    </citation>
    <scope>NUCLEOTIDE SEQUENCE [LARGE SCALE GENOMIC DNA]</scope>
    <source>
        <strain evidence="14 15">Pan216</strain>
    </source>
</reference>
<keyword evidence="3 10" id="KW-0378">Hydrolase</keyword>
<feature type="binding site" evidence="10">
    <location>
        <begin position="31"/>
        <end position="38"/>
    </location>
    <ligand>
        <name>ATP</name>
        <dbReference type="ChEBI" id="CHEBI:30616"/>
    </ligand>
</feature>
<dbReference type="PROSITE" id="PS51198">
    <property type="entry name" value="UVRD_HELICASE_ATP_BIND"/>
    <property type="match status" value="1"/>
</dbReference>
<keyword evidence="4 10" id="KW-0347">Helicase</keyword>
<evidence type="ECO:0000256" key="4">
    <source>
        <dbReference type="ARBA" id="ARBA00022806"/>
    </source>
</evidence>
<evidence type="ECO:0000259" key="13">
    <source>
        <dbReference type="PROSITE" id="PS51217"/>
    </source>
</evidence>
<name>A0A518BCI3_9BACT</name>
<dbReference type="Gene3D" id="1.10.486.10">
    <property type="entry name" value="PCRA, domain 4"/>
    <property type="match status" value="1"/>
</dbReference>
<dbReference type="CDD" id="cd17932">
    <property type="entry name" value="DEXQc_UvrD"/>
    <property type="match status" value="1"/>
</dbReference>
<accession>A0A518BCI3</accession>
<keyword evidence="15" id="KW-1185">Reference proteome</keyword>
<protein>
    <recommendedName>
        <fullName evidence="8">DNA 3'-5' helicase</fullName>
        <ecNumber evidence="8">5.6.2.4</ecNumber>
    </recommendedName>
</protein>
<keyword evidence="6" id="KW-0413">Isomerase</keyword>
<dbReference type="CDD" id="cd18807">
    <property type="entry name" value="SF1_C_UvrD"/>
    <property type="match status" value="1"/>
</dbReference>
<keyword evidence="5 10" id="KW-0067">ATP-binding</keyword>
<dbReference type="GO" id="GO:0043138">
    <property type="term" value="F:3'-5' DNA helicase activity"/>
    <property type="evidence" value="ECO:0007669"/>
    <property type="project" value="UniProtKB-EC"/>
</dbReference>
<evidence type="ECO:0000256" key="6">
    <source>
        <dbReference type="ARBA" id="ARBA00023235"/>
    </source>
</evidence>
<dbReference type="GO" id="GO:0005524">
    <property type="term" value="F:ATP binding"/>
    <property type="evidence" value="ECO:0007669"/>
    <property type="project" value="UniProtKB-UniRule"/>
</dbReference>
<dbReference type="InterPro" id="IPR014017">
    <property type="entry name" value="DNA_helicase_UvrD-like_C"/>
</dbReference>
<evidence type="ECO:0000313" key="14">
    <source>
        <dbReference type="EMBL" id="QDU64667.1"/>
    </source>
</evidence>
<dbReference type="InterPro" id="IPR013986">
    <property type="entry name" value="DExx_box_DNA_helicase_dom_sf"/>
</dbReference>
<dbReference type="AlphaFoldDB" id="A0A518BCI3"/>
<feature type="region of interest" description="Disordered" evidence="11">
    <location>
        <begin position="619"/>
        <end position="678"/>
    </location>
</feature>
<dbReference type="Proteomes" id="UP000317093">
    <property type="component" value="Chromosome"/>
</dbReference>
<dbReference type="GO" id="GO:0005829">
    <property type="term" value="C:cytosol"/>
    <property type="evidence" value="ECO:0007669"/>
    <property type="project" value="TreeGrafter"/>
</dbReference>
<comment type="similarity">
    <text evidence="1">Belongs to the helicase family. UvrD subfamily.</text>
</comment>
<dbReference type="InterPro" id="IPR000212">
    <property type="entry name" value="DNA_helicase_UvrD/REP"/>
</dbReference>
<dbReference type="GO" id="GO:0000725">
    <property type="term" value="P:recombinational repair"/>
    <property type="evidence" value="ECO:0007669"/>
    <property type="project" value="TreeGrafter"/>
</dbReference>
<comment type="catalytic activity">
    <reaction evidence="9">
        <text>ATP + H2O = ADP + phosphate + H(+)</text>
        <dbReference type="Rhea" id="RHEA:13065"/>
        <dbReference type="ChEBI" id="CHEBI:15377"/>
        <dbReference type="ChEBI" id="CHEBI:15378"/>
        <dbReference type="ChEBI" id="CHEBI:30616"/>
        <dbReference type="ChEBI" id="CHEBI:43474"/>
        <dbReference type="ChEBI" id="CHEBI:456216"/>
        <dbReference type="EC" id="5.6.2.4"/>
    </reaction>
</comment>
<dbReference type="PANTHER" id="PTHR11070:SF64">
    <property type="entry name" value="ATP-DEPENDENT DNA HELICASE REP"/>
    <property type="match status" value="1"/>
</dbReference>
<keyword evidence="2 10" id="KW-0547">Nucleotide-binding</keyword>
<feature type="compositionally biased region" description="Basic residues" evidence="11">
    <location>
        <begin position="661"/>
        <end position="670"/>
    </location>
</feature>
<feature type="domain" description="UvrD-like helicase ATP-binding" evidence="12">
    <location>
        <begin position="10"/>
        <end position="289"/>
    </location>
</feature>
<organism evidence="14 15">
    <name type="scientific">Kolteria novifilia</name>
    <dbReference type="NCBI Taxonomy" id="2527975"/>
    <lineage>
        <taxon>Bacteria</taxon>
        <taxon>Pseudomonadati</taxon>
        <taxon>Planctomycetota</taxon>
        <taxon>Planctomycetia</taxon>
        <taxon>Kolteriales</taxon>
        <taxon>Kolteriaceae</taxon>
        <taxon>Kolteria</taxon>
    </lineage>
</organism>
<dbReference type="GO" id="GO:0003677">
    <property type="term" value="F:DNA binding"/>
    <property type="evidence" value="ECO:0007669"/>
    <property type="project" value="InterPro"/>
</dbReference>
<dbReference type="PANTHER" id="PTHR11070">
    <property type="entry name" value="UVRD / RECB / PCRA DNA HELICASE FAMILY MEMBER"/>
    <property type="match status" value="1"/>
</dbReference>
<evidence type="ECO:0000256" key="8">
    <source>
        <dbReference type="ARBA" id="ARBA00034808"/>
    </source>
</evidence>
<evidence type="ECO:0000259" key="12">
    <source>
        <dbReference type="PROSITE" id="PS51198"/>
    </source>
</evidence>
<dbReference type="RefSeq" id="WP_145263027.1">
    <property type="nucleotide sequence ID" value="NZ_CP036279.1"/>
</dbReference>
<evidence type="ECO:0000313" key="15">
    <source>
        <dbReference type="Proteomes" id="UP000317093"/>
    </source>
</evidence>